<feature type="region of interest" description="Disordered" evidence="1">
    <location>
        <begin position="686"/>
        <end position="733"/>
    </location>
</feature>
<feature type="compositionally biased region" description="Polar residues" evidence="1">
    <location>
        <begin position="566"/>
        <end position="584"/>
    </location>
</feature>
<dbReference type="InterPro" id="IPR016024">
    <property type="entry name" value="ARM-type_fold"/>
</dbReference>
<comment type="caution">
    <text evidence="2">The sequence shown here is derived from an EMBL/GenBank/DDBJ whole genome shotgun (WGS) entry which is preliminary data.</text>
</comment>
<proteinExistence type="predicted"/>
<dbReference type="OrthoDB" id="9942861at2759"/>
<dbReference type="InterPro" id="IPR051177">
    <property type="entry name" value="CIK-Related_Protein"/>
</dbReference>
<dbReference type="SUPFAM" id="SSF48371">
    <property type="entry name" value="ARM repeat"/>
    <property type="match status" value="1"/>
</dbReference>
<feature type="region of interest" description="Disordered" evidence="1">
    <location>
        <begin position="429"/>
        <end position="500"/>
    </location>
</feature>
<organism evidence="2 3">
    <name type="scientific">Paramuricea clavata</name>
    <name type="common">Red gorgonian</name>
    <name type="synonym">Violescent sea-whip</name>
    <dbReference type="NCBI Taxonomy" id="317549"/>
    <lineage>
        <taxon>Eukaryota</taxon>
        <taxon>Metazoa</taxon>
        <taxon>Cnidaria</taxon>
        <taxon>Anthozoa</taxon>
        <taxon>Octocorallia</taxon>
        <taxon>Malacalcyonacea</taxon>
        <taxon>Plexauridae</taxon>
        <taxon>Paramuricea</taxon>
    </lineage>
</organism>
<feature type="compositionally biased region" description="Low complexity" evidence="1">
    <location>
        <begin position="549"/>
        <end position="558"/>
    </location>
</feature>
<dbReference type="Gene3D" id="3.30.200.20">
    <property type="entry name" value="Phosphorylase Kinase, domain 1"/>
    <property type="match status" value="1"/>
</dbReference>
<dbReference type="Gene3D" id="1.10.510.10">
    <property type="entry name" value="Transferase(Phosphotransferase) domain 1"/>
    <property type="match status" value="1"/>
</dbReference>
<sequence length="800" mass="90964">MGAQWSVYYSYTLGEPFEVASDIWEICPAARKDDDEEFTVFIHDKEEHQNSGVDLAIKYLRTLRHPGLLKCHELFDEPTEVAVVTEAVLPLADVIADLHIFEVIAGIHDIIVTLTFLHDKCKLSHNNLSLDSVFVGQNDACWKIAGFENMCSFSEIAKEKLMNDSLAHAKDALGLGKLICDILEQVDLSDELSITNFQQRIQQDIVEASLEKRPEVRSLLDDEIFQNEYCEILDFLRNITVKTSAAKATFFKTLHERLHEVPPHVIANRLLHLLLSRFVLIDPIAVNVFLPHLLTPHSDDDCSESTDIQSLLPEDLYRECCIPILGKLFEVNDRHVRLILLQYFHLYVGMFDKNVLQSVILPELRLGLQDSDDELVSATFSALQYLVPLLGAHVIIGGERLRQFTERRPKFDPGEDLLSSGTQARSIRAETSHHMTAKVKPSEIRSIKPESSHLMTTKVKEGKSEQEKTEERERRREETRRRNEERRKQRQKTQMERKLAMKVNVVEHVQENLQAESGEDFHSWDNFENQEKEERGGEISDDSDHGRPSSSEISIDSGFSERPRNITEQTSPRSPLTLRANSAEDTNKSPRGKASFGMKLGKPKQGNTNKEKEKRIPLKDLAKLANENKGLGENKVENSQGNVLWINESNSNTSEMKASPPVEAKYEGIFNSNELQDNFSVSKLSLESSSQTHNTKKSDKKNLTKTNSGLDTKLNKAQRSNVHKDKRKKTPSRTLVDKPWDEFDIKVTKKDSVMDDIFADMAPTLSQTRKAPAKRTSMYSDALAVVTHTEDVDGWLDDDW</sequence>
<gene>
    <name evidence="2" type="ORF">PACLA_8A012377</name>
</gene>
<feature type="compositionally biased region" description="Basic and acidic residues" evidence="1">
    <location>
        <begin position="529"/>
        <end position="547"/>
    </location>
</feature>
<dbReference type="AlphaFoldDB" id="A0A7D9E9Q7"/>
<dbReference type="SUPFAM" id="SSF56112">
    <property type="entry name" value="Protein kinase-like (PK-like)"/>
    <property type="match status" value="1"/>
</dbReference>
<dbReference type="Proteomes" id="UP001152795">
    <property type="component" value="Unassembled WGS sequence"/>
</dbReference>
<dbReference type="InterPro" id="IPR011009">
    <property type="entry name" value="Kinase-like_dom_sf"/>
</dbReference>
<dbReference type="Gene3D" id="1.25.10.10">
    <property type="entry name" value="Leucine-rich Repeat Variant"/>
    <property type="match status" value="1"/>
</dbReference>
<feature type="region of interest" description="Disordered" evidence="1">
    <location>
        <begin position="529"/>
        <end position="620"/>
    </location>
</feature>
<dbReference type="PANTHER" id="PTHR12984:SF15">
    <property type="entry name" value="PROTEIN-ASSOCIATING WITH THE CARBOXYL-TERMINAL DOMAIN OF EZRIN"/>
    <property type="match status" value="1"/>
</dbReference>
<feature type="compositionally biased region" description="Basic and acidic residues" evidence="1">
    <location>
        <begin position="440"/>
        <end position="451"/>
    </location>
</feature>
<reference evidence="2" key="1">
    <citation type="submission" date="2020-04" db="EMBL/GenBank/DDBJ databases">
        <authorList>
            <person name="Alioto T."/>
            <person name="Alioto T."/>
            <person name="Gomez Garrido J."/>
        </authorList>
    </citation>
    <scope>NUCLEOTIDE SEQUENCE</scope>
    <source>
        <strain evidence="2">A484AB</strain>
    </source>
</reference>
<accession>A0A7D9E9Q7</accession>
<feature type="compositionally biased region" description="Basic and acidic residues" evidence="1">
    <location>
        <begin position="458"/>
        <end position="499"/>
    </location>
</feature>
<name>A0A7D9E9Q7_PARCT</name>
<evidence type="ECO:0000313" key="3">
    <source>
        <dbReference type="Proteomes" id="UP001152795"/>
    </source>
</evidence>
<dbReference type="PANTHER" id="PTHR12984">
    <property type="entry name" value="SCY1-RELATED S/T PROTEIN KINASE-LIKE"/>
    <property type="match status" value="1"/>
</dbReference>
<feature type="compositionally biased region" description="Basic and acidic residues" evidence="1">
    <location>
        <begin position="609"/>
        <end position="620"/>
    </location>
</feature>
<dbReference type="InterPro" id="IPR011989">
    <property type="entry name" value="ARM-like"/>
</dbReference>
<keyword evidence="3" id="KW-1185">Reference proteome</keyword>
<dbReference type="EMBL" id="CACRXK020005149">
    <property type="protein sequence ID" value="CAB4005278.1"/>
    <property type="molecule type" value="Genomic_DNA"/>
</dbReference>
<evidence type="ECO:0000313" key="2">
    <source>
        <dbReference type="EMBL" id="CAB4005278.1"/>
    </source>
</evidence>
<evidence type="ECO:0000256" key="1">
    <source>
        <dbReference type="SAM" id="MobiDB-lite"/>
    </source>
</evidence>
<protein>
    <submittedName>
        <fullName evidence="2">-associating with the carboxyl-terminal domain of ezrin</fullName>
    </submittedName>
</protein>
<feature type="compositionally biased region" description="Polar residues" evidence="1">
    <location>
        <begin position="704"/>
        <end position="720"/>
    </location>
</feature>